<feature type="domain" description="Phospholipid/glycerol acyltransferase" evidence="8">
    <location>
        <begin position="71"/>
        <end position="186"/>
    </location>
</feature>
<keyword evidence="3 7" id="KW-0444">Lipid biosynthesis</keyword>
<evidence type="ECO:0000313" key="10">
    <source>
        <dbReference type="Proteomes" id="UP000241201"/>
    </source>
</evidence>
<dbReference type="EMBL" id="PYLP01000018">
    <property type="protein sequence ID" value="PST38137.1"/>
    <property type="molecule type" value="Genomic_DNA"/>
</dbReference>
<evidence type="ECO:0000256" key="6">
    <source>
        <dbReference type="ARBA" id="ARBA00023315"/>
    </source>
</evidence>
<evidence type="ECO:0000256" key="7">
    <source>
        <dbReference type="RuleBase" id="RU361267"/>
    </source>
</evidence>
<dbReference type="GeneID" id="77471654"/>
<accession>A0A2T3FS82</accession>
<dbReference type="InterPro" id="IPR004552">
    <property type="entry name" value="AGP_acyltrans"/>
</dbReference>
<dbReference type="Proteomes" id="UP000241201">
    <property type="component" value="Unassembled WGS sequence"/>
</dbReference>
<organism evidence="9 10">
    <name type="scientific">Faecalibacillus faecis</name>
    <dbReference type="NCBI Taxonomy" id="1982628"/>
    <lineage>
        <taxon>Bacteria</taxon>
        <taxon>Bacillati</taxon>
        <taxon>Bacillota</taxon>
        <taxon>Erysipelotrichia</taxon>
        <taxon>Erysipelotrichales</taxon>
        <taxon>Coprobacillaceae</taxon>
        <taxon>Faecalibacillus</taxon>
    </lineage>
</organism>
<reference evidence="10" key="1">
    <citation type="submission" date="2018-03" db="EMBL/GenBank/DDBJ databases">
        <title>Lachnoclostridium SNUG30370 gen.nov., sp.nov., isolated from human faeces.</title>
        <authorList>
            <person name="Seo B."/>
            <person name="Jeon K."/>
            <person name="Ko G."/>
        </authorList>
    </citation>
    <scope>NUCLEOTIDE SEQUENCE [LARGE SCALE GENOMIC DNA]</scope>
    <source>
        <strain evidence="10">SNUG30370</strain>
    </source>
</reference>
<evidence type="ECO:0000256" key="5">
    <source>
        <dbReference type="ARBA" id="ARBA00023098"/>
    </source>
</evidence>
<dbReference type="Pfam" id="PF01553">
    <property type="entry name" value="Acyltransferase"/>
    <property type="match status" value="1"/>
</dbReference>
<name>A0A2T3FS82_9FIRM</name>
<dbReference type="PANTHER" id="PTHR10434">
    <property type="entry name" value="1-ACYL-SN-GLYCEROL-3-PHOSPHATE ACYLTRANSFERASE"/>
    <property type="match status" value="1"/>
</dbReference>
<comment type="similarity">
    <text evidence="2 7">Belongs to the 1-acyl-sn-glycerol-3-phosphate acyltransferase family.</text>
</comment>
<sequence length="238" mass="27530">MKRIILVVLRCIFKLPYWWFYKLKQYQNKEKYPTIDEGYQFIHNVADEIVKKARVDLKCYGLENLPKENGYLIAPNHQGLFDIVALFKTDKNTTKFVLKKELASMILIKDVVKTLDYYSLDRTSIRDGAKMVKEVSKEISEGTNYVIFSEGTRSKKGNTMGEFKGGTFKIALKTHCPIVPVAMIDCYQVFDNNTIKPVTAQIHYLKPIEYEEYKDLKTNEIAALVQSRIQTCMDGVLK</sequence>
<dbReference type="GO" id="GO:0006654">
    <property type="term" value="P:phosphatidic acid biosynthetic process"/>
    <property type="evidence" value="ECO:0007669"/>
    <property type="project" value="TreeGrafter"/>
</dbReference>
<keyword evidence="6 7" id="KW-0012">Acyltransferase</keyword>
<dbReference type="EC" id="2.3.1.51" evidence="7"/>
<evidence type="ECO:0000256" key="3">
    <source>
        <dbReference type="ARBA" id="ARBA00022516"/>
    </source>
</evidence>
<evidence type="ECO:0000313" key="9">
    <source>
        <dbReference type="EMBL" id="PST38137.1"/>
    </source>
</evidence>
<protein>
    <recommendedName>
        <fullName evidence="7">1-acyl-sn-glycerol-3-phosphate acyltransferase</fullName>
        <ecNumber evidence="7">2.3.1.51</ecNumber>
    </recommendedName>
</protein>
<keyword evidence="4 7" id="KW-0808">Transferase</keyword>
<dbReference type="GO" id="GO:0016020">
    <property type="term" value="C:membrane"/>
    <property type="evidence" value="ECO:0007669"/>
    <property type="project" value="InterPro"/>
</dbReference>
<proteinExistence type="inferred from homology"/>
<dbReference type="AlphaFoldDB" id="A0A2T3FS82"/>
<comment type="pathway">
    <text evidence="1">Lipid metabolism.</text>
</comment>
<dbReference type="PANTHER" id="PTHR10434:SF64">
    <property type="entry name" value="1-ACYL-SN-GLYCEROL-3-PHOSPHATE ACYLTRANSFERASE-RELATED"/>
    <property type="match status" value="1"/>
</dbReference>
<evidence type="ECO:0000256" key="1">
    <source>
        <dbReference type="ARBA" id="ARBA00005189"/>
    </source>
</evidence>
<dbReference type="InterPro" id="IPR002123">
    <property type="entry name" value="Plipid/glycerol_acylTrfase"/>
</dbReference>
<dbReference type="NCBIfam" id="TIGR00530">
    <property type="entry name" value="AGP_acyltrn"/>
    <property type="match status" value="1"/>
</dbReference>
<keyword evidence="7" id="KW-1208">Phospholipid metabolism</keyword>
<dbReference type="RefSeq" id="WP_106988642.1">
    <property type="nucleotide sequence ID" value="NZ_PYLP01000018.1"/>
</dbReference>
<evidence type="ECO:0000256" key="2">
    <source>
        <dbReference type="ARBA" id="ARBA00008655"/>
    </source>
</evidence>
<dbReference type="CDD" id="cd07989">
    <property type="entry name" value="LPLAT_AGPAT-like"/>
    <property type="match status" value="1"/>
</dbReference>
<evidence type="ECO:0000259" key="8">
    <source>
        <dbReference type="SMART" id="SM00563"/>
    </source>
</evidence>
<gene>
    <name evidence="9" type="ORF">C7U55_11225</name>
</gene>
<evidence type="ECO:0000256" key="4">
    <source>
        <dbReference type="ARBA" id="ARBA00022679"/>
    </source>
</evidence>
<dbReference type="GO" id="GO:0003841">
    <property type="term" value="F:1-acylglycerol-3-phosphate O-acyltransferase activity"/>
    <property type="evidence" value="ECO:0007669"/>
    <property type="project" value="UniProtKB-UniRule"/>
</dbReference>
<keyword evidence="5 7" id="KW-0443">Lipid metabolism</keyword>
<comment type="caution">
    <text evidence="9">The sequence shown here is derived from an EMBL/GenBank/DDBJ whole genome shotgun (WGS) entry which is preliminary data.</text>
</comment>
<comment type="domain">
    <text evidence="7">The HXXXXD motif is essential for acyltransferase activity and may constitute the binding site for the phosphate moiety of the glycerol-3-phosphate.</text>
</comment>
<dbReference type="SMART" id="SM00563">
    <property type="entry name" value="PlsC"/>
    <property type="match status" value="1"/>
</dbReference>
<comment type="catalytic activity">
    <reaction evidence="7">
        <text>a 1-acyl-sn-glycero-3-phosphate + an acyl-CoA = a 1,2-diacyl-sn-glycero-3-phosphate + CoA</text>
        <dbReference type="Rhea" id="RHEA:19709"/>
        <dbReference type="ChEBI" id="CHEBI:57287"/>
        <dbReference type="ChEBI" id="CHEBI:57970"/>
        <dbReference type="ChEBI" id="CHEBI:58342"/>
        <dbReference type="ChEBI" id="CHEBI:58608"/>
        <dbReference type="EC" id="2.3.1.51"/>
    </reaction>
</comment>
<dbReference type="SUPFAM" id="SSF69593">
    <property type="entry name" value="Glycerol-3-phosphate (1)-acyltransferase"/>
    <property type="match status" value="1"/>
</dbReference>
<keyword evidence="10" id="KW-1185">Reference proteome</keyword>
<keyword evidence="7" id="KW-0594">Phospholipid biosynthesis</keyword>